<dbReference type="EMBL" id="SMFU01000012">
    <property type="protein sequence ID" value="TCK03618.1"/>
    <property type="molecule type" value="Genomic_DNA"/>
</dbReference>
<gene>
    <name evidence="8" type="ORF">CLV83_3892</name>
</gene>
<feature type="transmembrane region" description="Helical" evidence="6">
    <location>
        <begin position="227"/>
        <end position="246"/>
    </location>
</feature>
<evidence type="ECO:0000256" key="3">
    <source>
        <dbReference type="ARBA" id="ARBA00022692"/>
    </source>
</evidence>
<dbReference type="Pfam" id="PF00482">
    <property type="entry name" value="T2SSF"/>
    <property type="match status" value="1"/>
</dbReference>
<evidence type="ECO:0000256" key="4">
    <source>
        <dbReference type="ARBA" id="ARBA00022989"/>
    </source>
</evidence>
<protein>
    <submittedName>
        <fullName evidence="8">Tight adherence protein B</fullName>
    </submittedName>
</protein>
<dbReference type="OrthoDB" id="5611741at2"/>
<keyword evidence="4 6" id="KW-1133">Transmembrane helix</keyword>
<sequence length="286" mass="31304">MELATTLMTGSLVLIFAATLLLCYLSVKYGKALLALYHVKVVDHVDTQLKQSFISTSSAQVITTTVITCAACVTGAFFLMGFFGLILGLIAGLSTPWVYHWLIKRKRRKEFVYQLPDALSSLAASMKGGGSLSKGLEMLAARQPKPLSQEFALLVAETRVGKDVEESLLDMKERLKCPELDLLNIAISVSRNVGGNLADTLEILADTLREKAQVEGKIDALTATGRAQGWVISLLPFGVGLALYYQEPEKMSALFHEPWGWLMLAVMSAMLTLAVWSIYKIVNIDV</sequence>
<dbReference type="AlphaFoldDB" id="A0A4R1G7R3"/>
<proteinExistence type="predicted"/>
<evidence type="ECO:0000256" key="6">
    <source>
        <dbReference type="SAM" id="Phobius"/>
    </source>
</evidence>
<dbReference type="GO" id="GO:0005886">
    <property type="term" value="C:plasma membrane"/>
    <property type="evidence" value="ECO:0007669"/>
    <property type="project" value="UniProtKB-SubCell"/>
</dbReference>
<dbReference type="PANTHER" id="PTHR35007">
    <property type="entry name" value="INTEGRAL MEMBRANE PROTEIN-RELATED"/>
    <property type="match status" value="1"/>
</dbReference>
<dbReference type="Proteomes" id="UP000294546">
    <property type="component" value="Unassembled WGS sequence"/>
</dbReference>
<dbReference type="Gene3D" id="1.20.81.30">
    <property type="entry name" value="Type II secretion system (T2SS), domain F"/>
    <property type="match status" value="1"/>
</dbReference>
<comment type="caution">
    <text evidence="8">The sequence shown here is derived from an EMBL/GenBank/DDBJ whole genome shotgun (WGS) entry which is preliminary data.</text>
</comment>
<keyword evidence="2" id="KW-1003">Cell membrane</keyword>
<evidence type="ECO:0000313" key="9">
    <source>
        <dbReference type="Proteomes" id="UP000294546"/>
    </source>
</evidence>
<keyword evidence="9" id="KW-1185">Reference proteome</keyword>
<comment type="subcellular location">
    <subcellularLocation>
        <location evidence="1">Cell membrane</location>
        <topology evidence="1">Multi-pass membrane protein</topology>
    </subcellularLocation>
</comment>
<name>A0A4R1G7R3_9GAMM</name>
<evidence type="ECO:0000256" key="2">
    <source>
        <dbReference type="ARBA" id="ARBA00022475"/>
    </source>
</evidence>
<feature type="transmembrane region" description="Helical" evidence="6">
    <location>
        <begin position="59"/>
        <end position="79"/>
    </location>
</feature>
<accession>A0A4R1G7R3</accession>
<feature type="transmembrane region" description="Helical" evidence="6">
    <location>
        <begin position="258"/>
        <end position="279"/>
    </location>
</feature>
<keyword evidence="5 6" id="KW-0472">Membrane</keyword>
<dbReference type="PANTHER" id="PTHR35007:SF1">
    <property type="entry name" value="PILUS ASSEMBLY PROTEIN"/>
    <property type="match status" value="1"/>
</dbReference>
<evidence type="ECO:0000256" key="5">
    <source>
        <dbReference type="ARBA" id="ARBA00023136"/>
    </source>
</evidence>
<feature type="domain" description="Type II secretion system protein GspF" evidence="7">
    <location>
        <begin position="119"/>
        <end position="241"/>
    </location>
</feature>
<evidence type="ECO:0000313" key="8">
    <source>
        <dbReference type="EMBL" id="TCK03618.1"/>
    </source>
</evidence>
<reference evidence="8 9" key="1">
    <citation type="submission" date="2019-03" db="EMBL/GenBank/DDBJ databases">
        <title>Genomic Encyclopedia of Archaeal and Bacterial Type Strains, Phase II (KMG-II): from individual species to whole genera.</title>
        <authorList>
            <person name="Goeker M."/>
        </authorList>
    </citation>
    <scope>NUCLEOTIDE SEQUENCE [LARGE SCALE GENOMIC DNA]</scope>
    <source>
        <strain evidence="8 9">DSM 27697</strain>
    </source>
</reference>
<evidence type="ECO:0000259" key="7">
    <source>
        <dbReference type="Pfam" id="PF00482"/>
    </source>
</evidence>
<organism evidence="8 9">
    <name type="scientific">Marinobacterium mangrovicola</name>
    <dbReference type="NCBI Taxonomy" id="1476959"/>
    <lineage>
        <taxon>Bacteria</taxon>
        <taxon>Pseudomonadati</taxon>
        <taxon>Pseudomonadota</taxon>
        <taxon>Gammaproteobacteria</taxon>
        <taxon>Oceanospirillales</taxon>
        <taxon>Oceanospirillaceae</taxon>
        <taxon>Marinobacterium</taxon>
    </lineage>
</organism>
<keyword evidence="3 6" id="KW-0812">Transmembrane</keyword>
<feature type="transmembrane region" description="Helical" evidence="6">
    <location>
        <begin position="6"/>
        <end position="27"/>
    </location>
</feature>
<dbReference type="InterPro" id="IPR018076">
    <property type="entry name" value="T2SS_GspF_dom"/>
</dbReference>
<evidence type="ECO:0000256" key="1">
    <source>
        <dbReference type="ARBA" id="ARBA00004651"/>
    </source>
</evidence>
<dbReference type="InterPro" id="IPR042094">
    <property type="entry name" value="T2SS_GspF_sf"/>
</dbReference>
<feature type="transmembrane region" description="Helical" evidence="6">
    <location>
        <begin position="85"/>
        <end position="103"/>
    </location>
</feature>
<dbReference type="RefSeq" id="WP_132296451.1">
    <property type="nucleotide sequence ID" value="NZ_SMFU01000012.1"/>
</dbReference>